<keyword evidence="1" id="KW-0472">Membrane</keyword>
<feature type="transmembrane region" description="Helical" evidence="1">
    <location>
        <begin position="12"/>
        <end position="32"/>
    </location>
</feature>
<keyword evidence="1" id="KW-0812">Transmembrane</keyword>
<sequence length="174" mass="18371">MSLIRPQARAALWRWREVLAGTGAVALGLWWVIGGAGIVPWLGWVLIAAALALVLAGVQRGRFRTGAGGPGVVVVDEGLIAYLGPHTGGTVALSEMTALALDAQGPRRWRLSQPGQPDLDIPLDAEGAEALFDAFAALPGLRSGQIVAAMRRPAAGEHLLWERSGQARARPRLH</sequence>
<organism evidence="2 3">
    <name type="scientific">Roseovarius ramblicola</name>
    <dbReference type="NCBI Taxonomy" id="2022336"/>
    <lineage>
        <taxon>Bacteria</taxon>
        <taxon>Pseudomonadati</taxon>
        <taxon>Pseudomonadota</taxon>
        <taxon>Alphaproteobacteria</taxon>
        <taxon>Rhodobacterales</taxon>
        <taxon>Roseobacteraceae</taxon>
        <taxon>Roseovarius</taxon>
    </lineage>
</organism>
<name>A0ABV5HWS1_9RHOB</name>
<proteinExistence type="predicted"/>
<feature type="transmembrane region" description="Helical" evidence="1">
    <location>
        <begin position="38"/>
        <end position="58"/>
    </location>
</feature>
<gene>
    <name evidence="2" type="ORF">ACFFU4_01670</name>
</gene>
<comment type="caution">
    <text evidence="2">The sequence shown here is derived from an EMBL/GenBank/DDBJ whole genome shotgun (WGS) entry which is preliminary data.</text>
</comment>
<dbReference type="Proteomes" id="UP001589670">
    <property type="component" value="Unassembled WGS sequence"/>
</dbReference>
<accession>A0ABV5HWS1</accession>
<dbReference type="RefSeq" id="WP_377066395.1">
    <property type="nucleotide sequence ID" value="NZ_JBHMEC010000003.1"/>
</dbReference>
<evidence type="ECO:0000256" key="1">
    <source>
        <dbReference type="SAM" id="Phobius"/>
    </source>
</evidence>
<evidence type="ECO:0000313" key="3">
    <source>
        <dbReference type="Proteomes" id="UP001589670"/>
    </source>
</evidence>
<dbReference type="EMBL" id="JBHMEC010000003">
    <property type="protein sequence ID" value="MFB9148456.1"/>
    <property type="molecule type" value="Genomic_DNA"/>
</dbReference>
<keyword evidence="1" id="KW-1133">Transmembrane helix</keyword>
<reference evidence="2 3" key="1">
    <citation type="submission" date="2024-09" db="EMBL/GenBank/DDBJ databases">
        <authorList>
            <person name="Sun Q."/>
            <person name="Mori K."/>
        </authorList>
    </citation>
    <scope>NUCLEOTIDE SEQUENCE [LARGE SCALE GENOMIC DNA]</scope>
    <source>
        <strain evidence="2 3">CECT 9424</strain>
    </source>
</reference>
<protein>
    <submittedName>
        <fullName evidence="2">Uncharacterized protein</fullName>
    </submittedName>
</protein>
<keyword evidence="3" id="KW-1185">Reference proteome</keyword>
<evidence type="ECO:0000313" key="2">
    <source>
        <dbReference type="EMBL" id="MFB9148456.1"/>
    </source>
</evidence>